<accession>A0A165HMR0</accession>
<protein>
    <recommendedName>
        <fullName evidence="3">N-acetyltransferase domain-containing protein</fullName>
    </recommendedName>
</protein>
<organism evidence="1 2">
    <name type="scientific">Xylona heveae (strain CBS 132557 / TC161)</name>
    <dbReference type="NCBI Taxonomy" id="1328760"/>
    <lineage>
        <taxon>Eukaryota</taxon>
        <taxon>Fungi</taxon>
        <taxon>Dikarya</taxon>
        <taxon>Ascomycota</taxon>
        <taxon>Pezizomycotina</taxon>
        <taxon>Xylonomycetes</taxon>
        <taxon>Xylonales</taxon>
        <taxon>Xylonaceae</taxon>
        <taxon>Xylona</taxon>
    </lineage>
</organism>
<dbReference type="STRING" id="1328760.A0A165HMR0"/>
<evidence type="ECO:0008006" key="3">
    <source>
        <dbReference type="Google" id="ProtNLM"/>
    </source>
</evidence>
<sequence length="170" mass="19265">MEFSISPVKTEDVDLLVRKVEFPAHQDNPLYRIMFPRSIEHQWEQREDEIRWMIDGLLEAVHQDDESLYKVCGVNGLPVGLIGWTTSPGAFAKGINGGDCSQTNLTNKSASEQGTREQNQNSWVPPNLDVLSWLSISKKLREERQRVLRSCPSKGICRKSAANLNDLRPC</sequence>
<proteinExistence type="predicted"/>
<gene>
    <name evidence="1" type="ORF">L228DRAFT_246589</name>
</gene>
<evidence type="ECO:0000313" key="2">
    <source>
        <dbReference type="Proteomes" id="UP000076632"/>
    </source>
</evidence>
<dbReference type="AlphaFoldDB" id="A0A165HMR0"/>
<reference evidence="1 2" key="1">
    <citation type="journal article" date="2016" name="Fungal Biol.">
        <title>The genome of Xylona heveae provides a window into fungal endophytism.</title>
        <authorList>
            <person name="Gazis R."/>
            <person name="Kuo A."/>
            <person name="Riley R."/>
            <person name="LaButti K."/>
            <person name="Lipzen A."/>
            <person name="Lin J."/>
            <person name="Amirebrahimi M."/>
            <person name="Hesse C.N."/>
            <person name="Spatafora J.W."/>
            <person name="Henrissat B."/>
            <person name="Hainaut M."/>
            <person name="Grigoriev I.V."/>
            <person name="Hibbett D.S."/>
        </authorList>
    </citation>
    <scope>NUCLEOTIDE SEQUENCE [LARGE SCALE GENOMIC DNA]</scope>
    <source>
        <strain evidence="1 2">TC161</strain>
    </source>
</reference>
<name>A0A165HMR0_XYLHT</name>
<dbReference type="GeneID" id="28897587"/>
<dbReference type="RefSeq" id="XP_018189299.1">
    <property type="nucleotide sequence ID" value="XM_018332450.1"/>
</dbReference>
<evidence type="ECO:0000313" key="1">
    <source>
        <dbReference type="EMBL" id="KZF23744.1"/>
    </source>
</evidence>
<dbReference type="OrthoDB" id="61113at2759"/>
<dbReference type="InParanoid" id="A0A165HMR0"/>
<dbReference type="Proteomes" id="UP000076632">
    <property type="component" value="Unassembled WGS sequence"/>
</dbReference>
<keyword evidence="2" id="KW-1185">Reference proteome</keyword>
<dbReference type="EMBL" id="KV407457">
    <property type="protein sequence ID" value="KZF23744.1"/>
    <property type="molecule type" value="Genomic_DNA"/>
</dbReference>